<dbReference type="OrthoDB" id="5391043at2759"/>
<dbReference type="GO" id="GO:0000976">
    <property type="term" value="F:transcription cis-regulatory region binding"/>
    <property type="evidence" value="ECO:0007669"/>
    <property type="project" value="TreeGrafter"/>
</dbReference>
<evidence type="ECO:0000313" key="5">
    <source>
        <dbReference type="Proteomes" id="UP000799770"/>
    </source>
</evidence>
<dbReference type="Pfam" id="PF11951">
    <property type="entry name" value="Fungal_trans_2"/>
    <property type="match status" value="1"/>
</dbReference>
<evidence type="ECO:0000256" key="3">
    <source>
        <dbReference type="SAM" id="MobiDB-lite"/>
    </source>
</evidence>
<feature type="compositionally biased region" description="Pro residues" evidence="3">
    <location>
        <begin position="500"/>
        <end position="511"/>
    </location>
</feature>
<accession>A0A6A5Z2S8</accession>
<keyword evidence="2" id="KW-0539">Nucleus</keyword>
<dbReference type="AlphaFoldDB" id="A0A6A5Z2S8"/>
<feature type="compositionally biased region" description="Low complexity" evidence="3">
    <location>
        <begin position="512"/>
        <end position="522"/>
    </location>
</feature>
<reference evidence="4" key="1">
    <citation type="journal article" date="2020" name="Stud. Mycol.">
        <title>101 Dothideomycetes genomes: a test case for predicting lifestyles and emergence of pathogens.</title>
        <authorList>
            <person name="Haridas S."/>
            <person name="Albert R."/>
            <person name="Binder M."/>
            <person name="Bloem J."/>
            <person name="Labutti K."/>
            <person name="Salamov A."/>
            <person name="Andreopoulos B."/>
            <person name="Baker S."/>
            <person name="Barry K."/>
            <person name="Bills G."/>
            <person name="Bluhm B."/>
            <person name="Cannon C."/>
            <person name="Castanera R."/>
            <person name="Culley D."/>
            <person name="Daum C."/>
            <person name="Ezra D."/>
            <person name="Gonzalez J."/>
            <person name="Henrissat B."/>
            <person name="Kuo A."/>
            <person name="Liang C."/>
            <person name="Lipzen A."/>
            <person name="Lutzoni F."/>
            <person name="Magnuson J."/>
            <person name="Mondo S."/>
            <person name="Nolan M."/>
            <person name="Ohm R."/>
            <person name="Pangilinan J."/>
            <person name="Park H.-J."/>
            <person name="Ramirez L."/>
            <person name="Alfaro M."/>
            <person name="Sun H."/>
            <person name="Tritt A."/>
            <person name="Yoshinaga Y."/>
            <person name="Zwiers L.-H."/>
            <person name="Turgeon B."/>
            <person name="Goodwin S."/>
            <person name="Spatafora J."/>
            <person name="Crous P."/>
            <person name="Grigoriev I."/>
        </authorList>
    </citation>
    <scope>NUCLEOTIDE SEQUENCE</scope>
    <source>
        <strain evidence="4">CBS 627.86</strain>
    </source>
</reference>
<dbReference type="InterPro" id="IPR021858">
    <property type="entry name" value="Fun_TF"/>
</dbReference>
<feature type="region of interest" description="Disordered" evidence="3">
    <location>
        <begin position="775"/>
        <end position="801"/>
    </location>
</feature>
<name>A0A6A5Z2S8_9PLEO</name>
<dbReference type="EMBL" id="ML977328">
    <property type="protein sequence ID" value="KAF2113303.1"/>
    <property type="molecule type" value="Genomic_DNA"/>
</dbReference>
<dbReference type="GO" id="GO:0005634">
    <property type="term" value="C:nucleus"/>
    <property type="evidence" value="ECO:0007669"/>
    <property type="project" value="UniProtKB-SubCell"/>
</dbReference>
<dbReference type="GO" id="GO:0045944">
    <property type="term" value="P:positive regulation of transcription by RNA polymerase II"/>
    <property type="evidence" value="ECO:0007669"/>
    <property type="project" value="TreeGrafter"/>
</dbReference>
<comment type="subcellular location">
    <subcellularLocation>
        <location evidence="1">Nucleus</location>
    </subcellularLocation>
</comment>
<protein>
    <recommendedName>
        <fullName evidence="6">Fungal-specific transcription factor domain-containing protein</fullName>
    </recommendedName>
</protein>
<keyword evidence="5" id="KW-1185">Reference proteome</keyword>
<evidence type="ECO:0000313" key="4">
    <source>
        <dbReference type="EMBL" id="KAF2113303.1"/>
    </source>
</evidence>
<dbReference type="GO" id="GO:0003700">
    <property type="term" value="F:DNA-binding transcription factor activity"/>
    <property type="evidence" value="ECO:0007669"/>
    <property type="project" value="TreeGrafter"/>
</dbReference>
<dbReference type="PANTHER" id="PTHR37534:SF23">
    <property type="entry name" value="ZN(II)2CYS6 TRANSCRIPTION FACTOR (EUROFUNG)"/>
    <property type="match status" value="1"/>
</dbReference>
<evidence type="ECO:0000256" key="2">
    <source>
        <dbReference type="ARBA" id="ARBA00023242"/>
    </source>
</evidence>
<dbReference type="Proteomes" id="UP000799770">
    <property type="component" value="Unassembled WGS sequence"/>
</dbReference>
<organism evidence="4 5">
    <name type="scientific">Lophiotrema nucula</name>
    <dbReference type="NCBI Taxonomy" id="690887"/>
    <lineage>
        <taxon>Eukaryota</taxon>
        <taxon>Fungi</taxon>
        <taxon>Dikarya</taxon>
        <taxon>Ascomycota</taxon>
        <taxon>Pezizomycotina</taxon>
        <taxon>Dothideomycetes</taxon>
        <taxon>Pleosporomycetidae</taxon>
        <taxon>Pleosporales</taxon>
        <taxon>Lophiotremataceae</taxon>
        <taxon>Lophiotrema</taxon>
    </lineage>
</organism>
<feature type="compositionally biased region" description="Low complexity" evidence="3">
    <location>
        <begin position="558"/>
        <end position="572"/>
    </location>
</feature>
<dbReference type="PANTHER" id="PTHR37534">
    <property type="entry name" value="TRANSCRIPTIONAL ACTIVATOR PROTEIN UGA3"/>
    <property type="match status" value="1"/>
</dbReference>
<evidence type="ECO:0008006" key="6">
    <source>
        <dbReference type="Google" id="ProtNLM"/>
    </source>
</evidence>
<evidence type="ECO:0000256" key="1">
    <source>
        <dbReference type="ARBA" id="ARBA00004123"/>
    </source>
</evidence>
<feature type="region of interest" description="Disordered" evidence="3">
    <location>
        <begin position="432"/>
        <end position="572"/>
    </location>
</feature>
<feature type="compositionally biased region" description="Pro residues" evidence="3">
    <location>
        <begin position="481"/>
        <end position="493"/>
    </location>
</feature>
<proteinExistence type="predicted"/>
<sequence>MQMNSADLCFSLLEQPVAVSRAQEKFQSQLLLSGFGGDDHVSPTQVLDEAAVEYEDDDYYDVQSDEEMLDAGDDDAMISSRDFSLMQRLHRETNTDLSIRRYDSFIYDGVLTGYRAENVANPLKNPKTARVFAHFICVTGPSISIYERHPRNPTSIFDGSTPPSQQSLWTHTLPLKALKHQGLLHAMLALASLHIAKLQRASVTPSYKHYAYAIKRLHRCLGHPRKRLQISTLATSLLLAFYEVMTAEHVKWSTHLVGAAQLLAEFDFRSLTQEARRLRALQTQQEEMFPYQNPGMLIDQRQYEQKLKETTMMPDEGLVSTIVGKKVNYDDFGRVFEEDTGRPSSKKGPSGKLDLRSYEVLQDLYWWCARQDAYQSIISGNRLIMSYHRWSDCPPRAPLGRTDALCGTHDHIQLLIGRIAEFTVKDRERKLRQVKTDGGSWRPRPGMPGMGPPPQAQGRGQPPTPTTPMGPPPHMQMGTGGPPPGWNGPPPPGWNAGPPVSGPPPSQPSVGPPQNQGNMPQMPRGPPPAANAGPDFFGMAPSKPPAPLPTSYENPNYQSDSPQSPHSPDTKYADLPAAYEAALADWNSISHAHATMAQILTNTPGFQPLPADIVPPIPGQGVASNMTPFGPALMHRSYDISILWTLLHLSQILLIRAHPAMPPAAMMASGVAAPATAPYAVLIGRVTAGMQMPTGELTPSIGAALIESCMPLFFAGVQYQDPAQREWLVDRLLDVDRRTGWASAGIIARSCETAWERAAVMGRGPPYTRRTQAFGRDGPVLDPHSSNSDTGGSGWGGEGIVRGNMREKEEDMRYVVRYPKGDVPWAMNILATEEDLRIGMERVGIGGEINAAGTERERRN</sequence>
<feature type="compositionally biased region" description="Pro residues" evidence="3">
    <location>
        <begin position="462"/>
        <end position="474"/>
    </location>
</feature>
<gene>
    <name evidence="4" type="ORF">BDV96DRAFT_120946</name>
</gene>
<feature type="compositionally biased region" description="Gly residues" evidence="3">
    <location>
        <begin position="791"/>
        <end position="800"/>
    </location>
</feature>